<dbReference type="PANTHER" id="PTHR13799:SF14">
    <property type="entry name" value="GTP CYCLOHYDROLASE 1 TYPE 2 HOMOLOG"/>
    <property type="match status" value="1"/>
</dbReference>
<evidence type="ECO:0000256" key="1">
    <source>
        <dbReference type="ARBA" id="ARBA00006964"/>
    </source>
</evidence>
<evidence type="ECO:0000256" key="2">
    <source>
        <dbReference type="ARBA" id="ARBA00022112"/>
    </source>
</evidence>
<evidence type="ECO:0000256" key="3">
    <source>
        <dbReference type="ARBA" id="ARBA00022723"/>
    </source>
</evidence>
<dbReference type="InterPro" id="IPR036069">
    <property type="entry name" value="DUF34/NIF3_sf"/>
</dbReference>
<dbReference type="Proteomes" id="UP000657421">
    <property type="component" value="Unassembled WGS sequence"/>
</dbReference>
<organism evidence="4 5">
    <name type="scientific">Jingyaoa shaoxingensis</name>
    <dbReference type="NCBI Taxonomy" id="2763671"/>
    <lineage>
        <taxon>Bacteria</taxon>
        <taxon>Bacillati</taxon>
        <taxon>Bacillota</taxon>
        <taxon>Clostridia</taxon>
        <taxon>Lachnospirales</taxon>
        <taxon>Lachnospiraceae</taxon>
        <taxon>Jingyaoa</taxon>
    </lineage>
</organism>
<evidence type="ECO:0000313" key="5">
    <source>
        <dbReference type="Proteomes" id="UP000657421"/>
    </source>
</evidence>
<keyword evidence="3" id="KW-0479">Metal-binding</keyword>
<protein>
    <recommendedName>
        <fullName evidence="2">GTP cyclohydrolase 1 type 2 homolog</fullName>
    </recommendedName>
</protein>
<dbReference type="RefSeq" id="WP_249309792.1">
    <property type="nucleotide sequence ID" value="NZ_JACRSZ010000018.1"/>
</dbReference>
<comment type="caution">
    <text evidence="4">The sequence shown here is derived from an EMBL/GenBank/DDBJ whole genome shotgun (WGS) entry which is preliminary data.</text>
</comment>
<accession>A0ABR7NDQ3</accession>
<sequence length="262" mass="28882">MTIKELTHKLEQKFPLEKAESWDNSGLQVGRKNKAVRKVLLALDATDEVIDEAVQWQADLLLTHHPLTLDGVRKIQAETLTGHKIFSLISQDICHYAMHTNYDVVEMGGTAGEMMKLRQPEVLEVTGTDSKTGEPEGIGRVGSLVRPVTVEECAQIVKRIFALDTVKIFGDLDQVIERVAICPGSGKSMIGTAIRKKAQVIITGDIGHHDGIDAVDQGIAVIDAGHYGLEHIFVDHMAQYLRQQFPELEIKKTGSGNPFQVI</sequence>
<dbReference type="PANTHER" id="PTHR13799">
    <property type="entry name" value="NGG1 INTERACTING FACTOR 3"/>
    <property type="match status" value="1"/>
</dbReference>
<dbReference type="Pfam" id="PF01784">
    <property type="entry name" value="DUF34_NIF3"/>
    <property type="match status" value="1"/>
</dbReference>
<dbReference type="SUPFAM" id="SSF102705">
    <property type="entry name" value="NIF3 (NGG1p interacting factor 3)-like"/>
    <property type="match status" value="1"/>
</dbReference>
<gene>
    <name evidence="4" type="ORF">H8716_14665</name>
</gene>
<dbReference type="NCBIfam" id="TIGR00486">
    <property type="entry name" value="YbgI_SA1388"/>
    <property type="match status" value="1"/>
</dbReference>
<name>A0ABR7NDQ3_9FIRM</name>
<dbReference type="EMBL" id="JACRSZ010000018">
    <property type="protein sequence ID" value="MBC8574300.1"/>
    <property type="molecule type" value="Genomic_DNA"/>
</dbReference>
<keyword evidence="5" id="KW-1185">Reference proteome</keyword>
<comment type="similarity">
    <text evidence="1">Belongs to the GTP cyclohydrolase I type 2/NIF3 family.</text>
</comment>
<dbReference type="InterPro" id="IPR002678">
    <property type="entry name" value="DUF34/NIF3"/>
</dbReference>
<reference evidence="4 5" key="1">
    <citation type="submission" date="2020-08" db="EMBL/GenBank/DDBJ databases">
        <title>Genome public.</title>
        <authorList>
            <person name="Liu C."/>
            <person name="Sun Q."/>
        </authorList>
    </citation>
    <scope>NUCLEOTIDE SEQUENCE [LARGE SCALE GENOMIC DNA]</scope>
    <source>
        <strain evidence="4 5">NSJ-46</strain>
    </source>
</reference>
<proteinExistence type="inferred from homology"/>
<evidence type="ECO:0000313" key="4">
    <source>
        <dbReference type="EMBL" id="MBC8574300.1"/>
    </source>
</evidence>
<dbReference type="Gene3D" id="3.40.1390.30">
    <property type="entry name" value="NIF3 (NGG1p interacting factor 3)-like"/>
    <property type="match status" value="2"/>
</dbReference>